<protein>
    <submittedName>
        <fullName evidence="1">Uncharacterized protein</fullName>
    </submittedName>
</protein>
<gene>
    <name evidence="1" type="ORF">M378DRAFT_173804</name>
</gene>
<proteinExistence type="predicted"/>
<accession>A0A0C2WGJ4</accession>
<reference evidence="1 2" key="1">
    <citation type="submission" date="2014-04" db="EMBL/GenBank/DDBJ databases">
        <title>Evolutionary Origins and Diversification of the Mycorrhizal Mutualists.</title>
        <authorList>
            <consortium name="DOE Joint Genome Institute"/>
            <consortium name="Mycorrhizal Genomics Consortium"/>
            <person name="Kohler A."/>
            <person name="Kuo A."/>
            <person name="Nagy L.G."/>
            <person name="Floudas D."/>
            <person name="Copeland A."/>
            <person name="Barry K.W."/>
            <person name="Cichocki N."/>
            <person name="Veneault-Fourrey C."/>
            <person name="LaButti K."/>
            <person name="Lindquist E.A."/>
            <person name="Lipzen A."/>
            <person name="Lundell T."/>
            <person name="Morin E."/>
            <person name="Murat C."/>
            <person name="Riley R."/>
            <person name="Ohm R."/>
            <person name="Sun H."/>
            <person name="Tunlid A."/>
            <person name="Henrissat B."/>
            <person name="Grigoriev I.V."/>
            <person name="Hibbett D.S."/>
            <person name="Martin F."/>
        </authorList>
    </citation>
    <scope>NUCLEOTIDE SEQUENCE [LARGE SCALE GENOMIC DNA]</scope>
    <source>
        <strain evidence="1 2">Koide BX008</strain>
    </source>
</reference>
<evidence type="ECO:0000313" key="1">
    <source>
        <dbReference type="EMBL" id="KIL55228.1"/>
    </source>
</evidence>
<organism evidence="1 2">
    <name type="scientific">Amanita muscaria (strain Koide BX008)</name>
    <dbReference type="NCBI Taxonomy" id="946122"/>
    <lineage>
        <taxon>Eukaryota</taxon>
        <taxon>Fungi</taxon>
        <taxon>Dikarya</taxon>
        <taxon>Basidiomycota</taxon>
        <taxon>Agaricomycotina</taxon>
        <taxon>Agaricomycetes</taxon>
        <taxon>Agaricomycetidae</taxon>
        <taxon>Agaricales</taxon>
        <taxon>Pluteineae</taxon>
        <taxon>Amanitaceae</taxon>
        <taxon>Amanita</taxon>
    </lineage>
</organism>
<dbReference type="Proteomes" id="UP000054549">
    <property type="component" value="Unassembled WGS sequence"/>
</dbReference>
<sequence length="82" mass="9131">MVIVQASASLKTKKVKVSIPTLSVDTGELIHRSVAVFTIRIRRYHLPGCSPCVLRLKYSHSPFALCSFSHFTFNCSVLATYT</sequence>
<dbReference type="EMBL" id="KN818546">
    <property type="protein sequence ID" value="KIL55228.1"/>
    <property type="molecule type" value="Genomic_DNA"/>
</dbReference>
<dbReference type="InParanoid" id="A0A0C2WGJ4"/>
<evidence type="ECO:0000313" key="2">
    <source>
        <dbReference type="Proteomes" id="UP000054549"/>
    </source>
</evidence>
<keyword evidence="2" id="KW-1185">Reference proteome</keyword>
<dbReference type="HOGENOM" id="CLU_2557814_0_0_1"/>
<name>A0A0C2WGJ4_AMAMK</name>
<dbReference type="AlphaFoldDB" id="A0A0C2WGJ4"/>